<protein>
    <submittedName>
        <fullName evidence="2">Uncharacterized protein</fullName>
    </submittedName>
</protein>
<evidence type="ECO:0000313" key="2">
    <source>
        <dbReference type="EMBL" id="UXH80525.1"/>
    </source>
</evidence>
<dbReference type="RefSeq" id="WP_261760342.1">
    <property type="nucleotide sequence ID" value="NZ_CP104562.2"/>
</dbReference>
<proteinExistence type="predicted"/>
<name>A0ABY6BAC7_9BURK</name>
<dbReference type="Gene3D" id="3.40.50.2000">
    <property type="entry name" value="Glycogen Phosphorylase B"/>
    <property type="match status" value="1"/>
</dbReference>
<dbReference type="PANTHER" id="PTHR30160">
    <property type="entry name" value="TETRAACYLDISACCHARIDE 4'-KINASE-RELATED"/>
    <property type="match status" value="1"/>
</dbReference>
<sequence>MKPDDRDAEACGGSTPHSKLHPALHAAPRSSPVHLGNTLPLTASVAPLTGSMPVGDESLATERHRRWCNVRRVLLVRPDLPEQVLMSTPAFAAVRETLPWAHLTLLAAPATQALRHHLPVVDDIMSFHLPWVESGAAALAQEPPTMRGDAEMHLVRRLRRSHFDAAILFTSPAQSAFPAALVCRMAGIGLTLAHVRERAHGLLSDEVPDPSHEDARSLAREASTGWSLHREIRRQIDLVAHVGLRTADERLRLKVQSRDQTVVRQALRQAGARDGQRYVLAVLRDGAVPRSRRSPVLSAALDRLAGLGASNSASGDIVTVFLLPDASDRALTESRSAVAGDALVLATARTERWLGEFAALVEGACGVVCEEPWVAHLATALNVPSERWADQDQPEDDTVRRLSPERSLRRLLAKPALRSLLSHPEAPSQQTHARAESSSRSYPDLV</sequence>
<organism evidence="2 3">
    <name type="scientific">Roseateles amylovorans</name>
    <dbReference type="NCBI Taxonomy" id="2978473"/>
    <lineage>
        <taxon>Bacteria</taxon>
        <taxon>Pseudomonadati</taxon>
        <taxon>Pseudomonadota</taxon>
        <taxon>Betaproteobacteria</taxon>
        <taxon>Burkholderiales</taxon>
        <taxon>Sphaerotilaceae</taxon>
        <taxon>Roseateles</taxon>
    </lineage>
</organism>
<accession>A0ABY6BAC7</accession>
<dbReference type="InterPro" id="IPR051199">
    <property type="entry name" value="LPS_LOS_Heptosyltrfase"/>
</dbReference>
<dbReference type="PANTHER" id="PTHR30160:SF1">
    <property type="entry name" value="LIPOPOLYSACCHARIDE 1,2-N-ACETYLGLUCOSAMINETRANSFERASE-RELATED"/>
    <property type="match status" value="1"/>
</dbReference>
<gene>
    <name evidence="2" type="ORF">N4261_11905</name>
</gene>
<dbReference type="SUPFAM" id="SSF53756">
    <property type="entry name" value="UDP-Glycosyltransferase/glycogen phosphorylase"/>
    <property type="match status" value="1"/>
</dbReference>
<dbReference type="EMBL" id="CP104562">
    <property type="protein sequence ID" value="UXH80525.1"/>
    <property type="molecule type" value="Genomic_DNA"/>
</dbReference>
<keyword evidence="3" id="KW-1185">Reference proteome</keyword>
<feature type="region of interest" description="Disordered" evidence="1">
    <location>
        <begin position="1"/>
        <end position="35"/>
    </location>
</feature>
<dbReference type="Proteomes" id="UP001064933">
    <property type="component" value="Chromosome"/>
</dbReference>
<feature type="region of interest" description="Disordered" evidence="1">
    <location>
        <begin position="419"/>
        <end position="446"/>
    </location>
</feature>
<evidence type="ECO:0000256" key="1">
    <source>
        <dbReference type="SAM" id="MobiDB-lite"/>
    </source>
</evidence>
<reference evidence="2" key="1">
    <citation type="submission" date="2022-10" db="EMBL/GenBank/DDBJ databases">
        <title>Characterization and whole genome sequencing of a new Roseateles species, isolated from fresh water.</title>
        <authorList>
            <person name="Guliayeva D.Y."/>
            <person name="Akhremchuk A.E."/>
            <person name="Sikolenko M.A."/>
            <person name="Valentovich L.N."/>
            <person name="Sidarenka A.V."/>
        </authorList>
    </citation>
    <scope>NUCLEOTIDE SEQUENCE</scope>
    <source>
        <strain evidence="2">BIM B-1768</strain>
    </source>
</reference>
<evidence type="ECO:0000313" key="3">
    <source>
        <dbReference type="Proteomes" id="UP001064933"/>
    </source>
</evidence>
<feature type="compositionally biased region" description="Polar residues" evidence="1">
    <location>
        <begin position="427"/>
        <end position="446"/>
    </location>
</feature>